<proteinExistence type="predicted"/>
<dbReference type="CDD" id="cd16325">
    <property type="entry name" value="LolA"/>
    <property type="match status" value="1"/>
</dbReference>
<protein>
    <recommendedName>
        <fullName evidence="2">Outer membrane lipoprotein carrier protein LolA</fullName>
    </recommendedName>
</protein>
<comment type="caution">
    <text evidence="1">The sequence shown here is derived from an EMBL/GenBank/DDBJ whole genome shotgun (WGS) entry which is preliminary data.</text>
</comment>
<evidence type="ECO:0000313" key="1">
    <source>
        <dbReference type="EMBL" id="EJW91178.1"/>
    </source>
</evidence>
<dbReference type="AlphaFoldDB" id="J9F9Q3"/>
<reference evidence="1" key="1">
    <citation type="journal article" date="2012" name="PLoS ONE">
        <title>Gene sets for utilization of primary and secondary nutrition supplies in the distal gut of endangered iberian lynx.</title>
        <authorList>
            <person name="Alcaide M."/>
            <person name="Messina E."/>
            <person name="Richter M."/>
            <person name="Bargiela R."/>
            <person name="Peplies J."/>
            <person name="Huws S.A."/>
            <person name="Newbold C.J."/>
            <person name="Golyshin P.N."/>
            <person name="Simon M.A."/>
            <person name="Lopez G."/>
            <person name="Yakimov M.M."/>
            <person name="Ferrer M."/>
        </authorList>
    </citation>
    <scope>NUCLEOTIDE SEQUENCE</scope>
</reference>
<dbReference type="Pfam" id="PF16584">
    <property type="entry name" value="LolA_2"/>
    <property type="match status" value="1"/>
</dbReference>
<sequence>MIIILEQEQMKLNRIFLLAFSLWLSASPLVAQKDRQARKVLDQTVATLQQGGGIYATFIGSSEGTLQLKGDRFYLNSNGIQSWFDGKTQWSYVENSEEVNITNPTPEELQTLHPMALLSLYRHGYNYRYNGTQPYDGQTAHVITLTPEATPKPGQPGGQPNIQRITVLISQQNLPLYIKMEPKHGPAQEFMVTSCQLHQSLNDATFTFDRKKYPNAEVIDLR</sequence>
<dbReference type="InterPro" id="IPR029046">
    <property type="entry name" value="LolA/LolB/LppX"/>
</dbReference>
<accession>J9F9Q3</accession>
<dbReference type="EMBL" id="AMCI01008353">
    <property type="protein sequence ID" value="EJW91178.1"/>
    <property type="molecule type" value="Genomic_DNA"/>
</dbReference>
<dbReference type="Gene3D" id="2.50.20.10">
    <property type="entry name" value="Lipoprotein localisation LolA/LolB/LppX"/>
    <property type="match status" value="1"/>
</dbReference>
<gene>
    <name evidence="1" type="ORF">EVA_20735</name>
</gene>
<dbReference type="SUPFAM" id="SSF89392">
    <property type="entry name" value="Prokaryotic lipoproteins and lipoprotein localization factors"/>
    <property type="match status" value="1"/>
</dbReference>
<name>J9F9Q3_9ZZZZ</name>
<evidence type="ECO:0008006" key="2">
    <source>
        <dbReference type="Google" id="ProtNLM"/>
    </source>
</evidence>
<organism evidence="1">
    <name type="scientific">gut metagenome</name>
    <dbReference type="NCBI Taxonomy" id="749906"/>
    <lineage>
        <taxon>unclassified sequences</taxon>
        <taxon>metagenomes</taxon>
        <taxon>organismal metagenomes</taxon>
    </lineage>
</organism>
<dbReference type="InterPro" id="IPR004564">
    <property type="entry name" value="OM_lipoprot_carrier_LolA-like"/>
</dbReference>